<dbReference type="Pfam" id="PF07715">
    <property type="entry name" value="Plug"/>
    <property type="match status" value="1"/>
</dbReference>
<evidence type="ECO:0000256" key="5">
    <source>
        <dbReference type="ARBA" id="ARBA00023077"/>
    </source>
</evidence>
<evidence type="ECO:0000256" key="3">
    <source>
        <dbReference type="ARBA" id="ARBA00022452"/>
    </source>
</evidence>
<sequence length="1110" mass="123023">MKEPLFSKEFGWKIMRLTLLQLLVISFFTNVSVAHTTRAQEILNKRISVELKNKSVSEVLSRIEKMADVRFSYSPDLIQSGRAVSIDASNESLTTVLSKLLHPLNINFEVVGNRLVLTRANKVANNFIERYITLMLPGKLIGNPLLSVRGVVKDETGSPVPSATVLLKGSGNVGTVTDVEGRFTLNIPDGKATLVISSIGFQTQEVAVENRTAIEIVLKSDIKSLNEVVVVGYGTQKRGEVTSAVTSIKTEDFNQGGTRNAMDLIQGKVAGLQITRTQGNNPNSGVAIQLRGIVSINGDRSPLIVVDGIPGGNLDLLQQDDIESFDVLKDGSAAAIYGTRGNAGVILITTKKGKTGPARVSYSTYAQREVVSKRPRFLTADEWRTYAADPSNPKGAQMKDLGASTDFYDLLLDKQNVSQYHNLALSGGNGPNSNYRVSMYYNEANPITIQNWRRQFGGRLSFNQKGLNNMLTSQVNLATNFNKANLLGGQAGDFENALGRNPTQPVFNPDGTYYEEGSTTNPIGRLAQQKNLRDQQTTSADVRFTLEPLAGLKVSAFGAIQRDVRNDNEYRLRGSRSSMLDNLNGTPINGTGYARKYNYLNTNTTFESTAEYERKIAEDHTLKALAGYSYQYGVYEEFSGANAGFLNDIFEENNLGAGNFLSLGKASLSSNKYDNKLIAFFGRLNYDYKGKYIAQVILRREGSSRFGRNNKFGYFPAASLGWNMAQESFIKQLGYVDELKLRIGYGVTGNQGIPNYQSLVRLGTGNLYLNDDGVWRQTYGPSNNPNPNLRWEKKKEWNVGVDFSLFKGRLSGAIDVYKRRTSDLLGNFNTQLPPYIQSTLFTNVGVIDNNGVEVSLSGSVLKRKDFSWDMDVVGNTQHNKLVSFSDDVFKVTYLTFGGIGGFGALGDAIRTIEGGPLGSFYGKRFAGFTPEGKWLFYKKTGEAVTADKIVPNDDYAYIGNGIPKFYLSWNNRLKYKNFDLTVFFRGKFDYQILNLQQVFFGNKVYLPNNVLKDAITRNNQINDVLQYSDYYLEPGGFVKLDNVTLGYNFKFNSPVIRSLRLYATGRNLATITKYRGMDPEVDDTGLGPGIDGRGFYPRTRSFTLGLNVEF</sequence>
<organism evidence="12 13">
    <name type="scientific">Siphonobacter aquaeclarae</name>
    <dbReference type="NCBI Taxonomy" id="563176"/>
    <lineage>
        <taxon>Bacteria</taxon>
        <taxon>Pseudomonadati</taxon>
        <taxon>Bacteroidota</taxon>
        <taxon>Cytophagia</taxon>
        <taxon>Cytophagales</taxon>
        <taxon>Cytophagaceae</taxon>
        <taxon>Siphonobacter</taxon>
    </lineage>
</organism>
<dbReference type="Gene3D" id="2.60.40.1120">
    <property type="entry name" value="Carboxypeptidase-like, regulatory domain"/>
    <property type="match status" value="1"/>
</dbReference>
<dbReference type="Gene3D" id="2.170.130.10">
    <property type="entry name" value="TonB-dependent receptor, plug domain"/>
    <property type="match status" value="1"/>
</dbReference>
<dbReference type="SUPFAM" id="SSF56935">
    <property type="entry name" value="Porins"/>
    <property type="match status" value="1"/>
</dbReference>
<dbReference type="InterPro" id="IPR012910">
    <property type="entry name" value="Plug_dom"/>
</dbReference>
<dbReference type="Proteomes" id="UP000198901">
    <property type="component" value="Unassembled WGS sequence"/>
</dbReference>
<reference evidence="12 13" key="1">
    <citation type="submission" date="2016-10" db="EMBL/GenBank/DDBJ databases">
        <authorList>
            <person name="de Groot N.N."/>
        </authorList>
    </citation>
    <scope>NUCLEOTIDE SEQUENCE [LARGE SCALE GENOMIC DNA]</scope>
    <source>
        <strain evidence="12 13">DSM 21668</strain>
    </source>
</reference>
<name>A0A1G9V497_9BACT</name>
<gene>
    <name evidence="12" type="ORF">SAMN04488090_3954</name>
</gene>
<evidence type="ECO:0000259" key="11">
    <source>
        <dbReference type="Pfam" id="PF07715"/>
    </source>
</evidence>
<keyword evidence="7 8" id="KW-0998">Cell outer membrane</keyword>
<dbReference type="Pfam" id="PF13715">
    <property type="entry name" value="CarbopepD_reg_2"/>
    <property type="match status" value="1"/>
</dbReference>
<keyword evidence="13" id="KW-1185">Reference proteome</keyword>
<dbReference type="InterPro" id="IPR036942">
    <property type="entry name" value="Beta-barrel_TonB_sf"/>
</dbReference>
<evidence type="ECO:0000259" key="10">
    <source>
        <dbReference type="Pfam" id="PF00593"/>
    </source>
</evidence>
<dbReference type="SUPFAM" id="SSF49464">
    <property type="entry name" value="Carboxypeptidase regulatory domain-like"/>
    <property type="match status" value="1"/>
</dbReference>
<dbReference type="STRING" id="563176.SAMN04488090_3954"/>
<evidence type="ECO:0000256" key="8">
    <source>
        <dbReference type="PROSITE-ProRule" id="PRU01360"/>
    </source>
</evidence>
<dbReference type="OrthoDB" id="9768177at2"/>
<dbReference type="EMBL" id="FNGS01000008">
    <property type="protein sequence ID" value="SDM66913.1"/>
    <property type="molecule type" value="Genomic_DNA"/>
</dbReference>
<dbReference type="GO" id="GO:0009279">
    <property type="term" value="C:cell outer membrane"/>
    <property type="evidence" value="ECO:0007669"/>
    <property type="project" value="UniProtKB-SubCell"/>
</dbReference>
<evidence type="ECO:0000256" key="7">
    <source>
        <dbReference type="ARBA" id="ARBA00023237"/>
    </source>
</evidence>
<dbReference type="NCBIfam" id="TIGR04057">
    <property type="entry name" value="SusC_RagA_signa"/>
    <property type="match status" value="1"/>
</dbReference>
<keyword evidence="5 9" id="KW-0798">TonB box</keyword>
<dbReference type="Pfam" id="PF00593">
    <property type="entry name" value="TonB_dep_Rec_b-barrel"/>
    <property type="match status" value="1"/>
</dbReference>
<keyword evidence="4 8" id="KW-0812">Transmembrane</keyword>
<dbReference type="RefSeq" id="WP_093207064.1">
    <property type="nucleotide sequence ID" value="NZ_FNGS01000008.1"/>
</dbReference>
<evidence type="ECO:0000313" key="13">
    <source>
        <dbReference type="Proteomes" id="UP000198901"/>
    </source>
</evidence>
<dbReference type="InterPro" id="IPR000531">
    <property type="entry name" value="Beta-barrel_TonB"/>
</dbReference>
<protein>
    <submittedName>
        <fullName evidence="12">TonB-linked outer membrane protein, SusC/RagA family</fullName>
    </submittedName>
</protein>
<dbReference type="AlphaFoldDB" id="A0A1G9V497"/>
<evidence type="ECO:0000256" key="1">
    <source>
        <dbReference type="ARBA" id="ARBA00004571"/>
    </source>
</evidence>
<accession>A0A1G9V497</accession>
<keyword evidence="3 8" id="KW-1134">Transmembrane beta strand</keyword>
<dbReference type="InterPro" id="IPR023996">
    <property type="entry name" value="TonB-dep_OMP_SusC/RagA"/>
</dbReference>
<evidence type="ECO:0000313" key="12">
    <source>
        <dbReference type="EMBL" id="SDM66913.1"/>
    </source>
</evidence>
<evidence type="ECO:0000256" key="6">
    <source>
        <dbReference type="ARBA" id="ARBA00023136"/>
    </source>
</evidence>
<feature type="domain" description="TonB-dependent receptor plug" evidence="11">
    <location>
        <begin position="240"/>
        <end position="345"/>
    </location>
</feature>
<dbReference type="InterPro" id="IPR037066">
    <property type="entry name" value="Plug_dom_sf"/>
</dbReference>
<dbReference type="Gene3D" id="2.40.170.20">
    <property type="entry name" value="TonB-dependent receptor, beta-barrel domain"/>
    <property type="match status" value="1"/>
</dbReference>
<dbReference type="InterPro" id="IPR008969">
    <property type="entry name" value="CarboxyPept-like_regulatory"/>
</dbReference>
<feature type="domain" description="TonB-dependent receptor-like beta-barrel" evidence="10">
    <location>
        <begin position="489"/>
        <end position="1068"/>
    </location>
</feature>
<proteinExistence type="inferred from homology"/>
<evidence type="ECO:0000256" key="4">
    <source>
        <dbReference type="ARBA" id="ARBA00022692"/>
    </source>
</evidence>
<evidence type="ECO:0000256" key="2">
    <source>
        <dbReference type="ARBA" id="ARBA00022448"/>
    </source>
</evidence>
<comment type="similarity">
    <text evidence="8 9">Belongs to the TonB-dependent receptor family.</text>
</comment>
<keyword evidence="6 8" id="KW-0472">Membrane</keyword>
<comment type="subcellular location">
    <subcellularLocation>
        <location evidence="1 8">Cell outer membrane</location>
        <topology evidence="1 8">Multi-pass membrane protein</topology>
    </subcellularLocation>
</comment>
<dbReference type="NCBIfam" id="TIGR04056">
    <property type="entry name" value="OMP_RagA_SusC"/>
    <property type="match status" value="1"/>
</dbReference>
<dbReference type="PROSITE" id="PS52016">
    <property type="entry name" value="TONB_DEPENDENT_REC_3"/>
    <property type="match status" value="1"/>
</dbReference>
<dbReference type="InterPro" id="IPR023997">
    <property type="entry name" value="TonB-dep_OMP_SusC/RagA_CS"/>
</dbReference>
<keyword evidence="2 8" id="KW-0813">Transport</keyword>
<evidence type="ECO:0000256" key="9">
    <source>
        <dbReference type="RuleBase" id="RU003357"/>
    </source>
</evidence>
<dbReference type="InterPro" id="IPR039426">
    <property type="entry name" value="TonB-dep_rcpt-like"/>
</dbReference>